<evidence type="ECO:0000313" key="2">
    <source>
        <dbReference type="EMBL" id="AGK78173.1"/>
    </source>
</evidence>
<proteinExistence type="predicted"/>
<feature type="compositionally biased region" description="Pro residues" evidence="1">
    <location>
        <begin position="8"/>
        <end position="19"/>
    </location>
</feature>
<reference evidence="2 3" key="1">
    <citation type="submission" date="2013-04" db="EMBL/GenBank/DDBJ databases">
        <title>Complete genome sequence of Streptomyces fulvissimus.</title>
        <authorList>
            <person name="Myronovskyi M."/>
            <person name="Tokovenko B."/>
            <person name="Manderscheid N."/>
            <person name="Petzke L."/>
            <person name="Luzhetskyy A."/>
        </authorList>
    </citation>
    <scope>NUCLEOTIDE SEQUENCE [LARGE SCALE GENOMIC DNA]</scope>
    <source>
        <strain evidence="2 3">DSM 40593</strain>
    </source>
</reference>
<dbReference type="HOGENOM" id="CLU_3344649_0_0_11"/>
<evidence type="ECO:0000256" key="1">
    <source>
        <dbReference type="SAM" id="MobiDB-lite"/>
    </source>
</evidence>
<protein>
    <submittedName>
        <fullName evidence="2">Uncharacterized protein</fullName>
    </submittedName>
</protein>
<sequence length="37" mass="3773">MGTHGKPTPDPSQGKPPPGNSDGQVPPTPPPTGTRRK</sequence>
<organism evidence="2 3">
    <name type="scientific">Streptomyces microflavus DSM 40593</name>
    <dbReference type="NCBI Taxonomy" id="1303692"/>
    <lineage>
        <taxon>Bacteria</taxon>
        <taxon>Bacillati</taxon>
        <taxon>Actinomycetota</taxon>
        <taxon>Actinomycetes</taxon>
        <taxon>Kitasatosporales</taxon>
        <taxon>Streptomycetaceae</taxon>
        <taxon>Streptomyces</taxon>
    </lineage>
</organism>
<gene>
    <name evidence="2" type="ORF">SFUL_3239</name>
</gene>
<feature type="region of interest" description="Disordered" evidence="1">
    <location>
        <begin position="1"/>
        <end position="37"/>
    </location>
</feature>
<evidence type="ECO:0000313" key="3">
    <source>
        <dbReference type="Proteomes" id="UP000013304"/>
    </source>
</evidence>
<dbReference type="Proteomes" id="UP000013304">
    <property type="component" value="Chromosome"/>
</dbReference>
<dbReference type="EMBL" id="CP005080">
    <property type="protein sequence ID" value="AGK78173.1"/>
    <property type="molecule type" value="Genomic_DNA"/>
</dbReference>
<name>N0CX22_STRMI</name>
<dbReference type="KEGG" id="sfi:SFUL_3239"/>
<accession>N0CX22</accession>
<feature type="compositionally biased region" description="Pro residues" evidence="1">
    <location>
        <begin position="26"/>
        <end position="37"/>
    </location>
</feature>
<dbReference type="AlphaFoldDB" id="N0CX22"/>
<dbReference type="PATRIC" id="fig|1303692.3.peg.3261"/>